<sequence>MNVDAATMSSPSSLRFKVDGLDCQNEVRALRAAVGPLVGGDDKLSFNTQAGVMVVTSENASSIDVIQQAVATTGMQAHLLRQRAQQPLPTLLFRVEGLDCKNEVAVLKREVGPLVGSDAWLSFDTAKGLMTVAPQRQTTVEEIAGRVAATGMRASLVEHDTADALLFRVHGLDCKNEVAALTRELGPLVGEDKLAFDTMQGMMTVAPQGRARADSIEQAVARTGMRAEPWTPPTVSSASLESATVPDSACGCGAEVQEALSPPIPTHLPGQVVFRIHGMDCADEIAALKREVGPLVGEDKLAFDLLNGRMSIDVTPDPVLEARVEKAVARAGLRAEPWTEGASSDAAQAEERRKQVQSWLTTASGVLTALAFGVHAWLGGGVIAAFEAGEHGLGSTPLPSMVLYAVAVLCAARYVAPKAWLAAKRLRPDMNLLMMVAVAGAIGIGAWFEAATVSFFFALALALEAWSLGRARRAVAALMELAPPTARVKLEDGSERDVPPAEVRVGAHIIVRPGDKVPLDGRVAAGESEVNQAPITGESVPVFKAEGDEVFAGTINGEGAIEVVTTKAANDTTLAQIIRMVGSAQSRRAPSEQWVEKFARVYTPIVMVLAVAIFLAPPLLLGGAWDVWFYRALVLLVIACPCALVISTPVTIVAALAGAAKQGVLVKGGTHLETPAHLKAIAMDKTGTLTEGRPQVVEIVPLGDRSEMELLGLAAALEARSGHPIARAILAKAAELKIASEPAEAVQAITGRGVIGRVAGREMWLGSRRYIEERGINSTEVLQLADELSSAGRTIVAVGDGQEVCGLVAVADAVRPEAKDIVTALHRAGIEHVVMLTGDNRATAEAIAKQTGIDEVRAELLPGDKVAAVEDLVRRYGSVAMVGDGVNDAPAMGRANLGIAMGAMGSDAAIETADVALMSDDLSKLSWLVRHSRATLAVIRQNVAFSIAVKLLFTALTVVGLASLWGAIAADVGASLLVVLNGLRLLNRDQTSTQKGGPSSGIGVSAHQQQGPSITATVPA</sequence>
<evidence type="ECO:0000256" key="10">
    <source>
        <dbReference type="ARBA" id="ARBA00039097"/>
    </source>
</evidence>
<dbReference type="PROSITE" id="PS50846">
    <property type="entry name" value="HMA_2"/>
    <property type="match status" value="1"/>
</dbReference>
<evidence type="ECO:0000256" key="7">
    <source>
        <dbReference type="ARBA" id="ARBA00022967"/>
    </source>
</evidence>
<keyword evidence="8 12" id="KW-1133">Transmembrane helix</keyword>
<feature type="transmembrane region" description="Helical" evidence="12">
    <location>
        <begin position="398"/>
        <end position="416"/>
    </location>
</feature>
<dbReference type="Pfam" id="PF00122">
    <property type="entry name" value="E1-E2_ATPase"/>
    <property type="match status" value="1"/>
</dbReference>
<evidence type="ECO:0000256" key="12">
    <source>
        <dbReference type="RuleBase" id="RU362081"/>
    </source>
</evidence>
<accession>A0ABV6D824</accession>
<keyword evidence="6 12" id="KW-0067">ATP-binding</keyword>
<dbReference type="InterPro" id="IPR051014">
    <property type="entry name" value="Cation_Transport_ATPase_IB"/>
</dbReference>
<dbReference type="PRINTS" id="PR00941">
    <property type="entry name" value="CDATPASE"/>
</dbReference>
<dbReference type="Proteomes" id="UP001589755">
    <property type="component" value="Unassembled WGS sequence"/>
</dbReference>
<feature type="domain" description="HMA" evidence="14">
    <location>
        <begin position="270"/>
        <end position="336"/>
    </location>
</feature>
<feature type="transmembrane region" description="Helical" evidence="12">
    <location>
        <begin position="428"/>
        <end position="447"/>
    </location>
</feature>
<dbReference type="InterPro" id="IPR023298">
    <property type="entry name" value="ATPase_P-typ_TM_dom_sf"/>
</dbReference>
<proteinExistence type="inferred from homology"/>
<dbReference type="NCBIfam" id="TIGR01494">
    <property type="entry name" value="ATPase_P-type"/>
    <property type="match status" value="1"/>
</dbReference>
<dbReference type="InterPro" id="IPR027256">
    <property type="entry name" value="P-typ_ATPase_IB"/>
</dbReference>
<evidence type="ECO:0000256" key="3">
    <source>
        <dbReference type="ARBA" id="ARBA00022692"/>
    </source>
</evidence>
<keyword evidence="12" id="KW-1003">Cell membrane</keyword>
<dbReference type="Gene3D" id="2.70.150.10">
    <property type="entry name" value="Calcium-transporting ATPase, cytoplasmic transduction domain A"/>
    <property type="match status" value="1"/>
</dbReference>
<dbReference type="InterPro" id="IPR036163">
    <property type="entry name" value="HMA_dom_sf"/>
</dbReference>
<comment type="catalytic activity">
    <reaction evidence="11">
        <text>Zn(2+)(in) + ATP + H2O = Zn(2+)(out) + ADP + phosphate + H(+)</text>
        <dbReference type="Rhea" id="RHEA:20621"/>
        <dbReference type="ChEBI" id="CHEBI:15377"/>
        <dbReference type="ChEBI" id="CHEBI:15378"/>
        <dbReference type="ChEBI" id="CHEBI:29105"/>
        <dbReference type="ChEBI" id="CHEBI:30616"/>
        <dbReference type="ChEBI" id="CHEBI:43474"/>
        <dbReference type="ChEBI" id="CHEBI:456216"/>
        <dbReference type="EC" id="7.2.2.12"/>
    </reaction>
</comment>
<comment type="similarity">
    <text evidence="2 12">Belongs to the cation transport ATPase (P-type) (TC 3.A.3) family. Type IB subfamily.</text>
</comment>
<evidence type="ECO:0000256" key="1">
    <source>
        <dbReference type="ARBA" id="ARBA00004141"/>
    </source>
</evidence>
<feature type="region of interest" description="Disordered" evidence="13">
    <location>
        <begin position="991"/>
        <end position="1020"/>
    </location>
</feature>
<protein>
    <recommendedName>
        <fullName evidence="10">P-type Zn(2+) transporter</fullName>
        <ecNumber evidence="10">7.2.2.12</ecNumber>
    </recommendedName>
</protein>
<dbReference type="InterPro" id="IPR036412">
    <property type="entry name" value="HAD-like_sf"/>
</dbReference>
<dbReference type="InterPro" id="IPR059000">
    <property type="entry name" value="ATPase_P-type_domA"/>
</dbReference>
<keyword evidence="7" id="KW-1278">Translocase</keyword>
<name>A0ABV6D824_9HYPH</name>
<dbReference type="Pfam" id="PF00702">
    <property type="entry name" value="Hydrolase"/>
    <property type="match status" value="1"/>
</dbReference>
<reference evidence="15 16" key="1">
    <citation type="submission" date="2024-09" db="EMBL/GenBank/DDBJ databases">
        <authorList>
            <person name="Sun Q."/>
            <person name="Mori K."/>
        </authorList>
    </citation>
    <scope>NUCLEOTIDE SEQUENCE [LARGE SCALE GENOMIC DNA]</scope>
    <source>
        <strain evidence="15 16">CCM 8543</strain>
    </source>
</reference>
<keyword evidence="16" id="KW-1185">Reference proteome</keyword>
<keyword evidence="3 12" id="KW-0812">Transmembrane</keyword>
<dbReference type="Gene3D" id="3.30.70.100">
    <property type="match status" value="1"/>
</dbReference>
<evidence type="ECO:0000256" key="8">
    <source>
        <dbReference type="ARBA" id="ARBA00022989"/>
    </source>
</evidence>
<dbReference type="SUPFAM" id="SSF55008">
    <property type="entry name" value="HMA, heavy metal-associated domain"/>
    <property type="match status" value="4"/>
</dbReference>
<evidence type="ECO:0000256" key="2">
    <source>
        <dbReference type="ARBA" id="ARBA00006024"/>
    </source>
</evidence>
<gene>
    <name evidence="15" type="ORF">ACFFJ2_10305</name>
</gene>
<keyword evidence="9 12" id="KW-0472">Membrane</keyword>
<evidence type="ECO:0000256" key="6">
    <source>
        <dbReference type="ARBA" id="ARBA00022840"/>
    </source>
</evidence>
<dbReference type="InterPro" id="IPR006121">
    <property type="entry name" value="HMA_dom"/>
</dbReference>
<feature type="compositionally biased region" description="Polar residues" evidence="13">
    <location>
        <begin position="1006"/>
        <end position="1020"/>
    </location>
</feature>
<dbReference type="Gene3D" id="3.40.50.1000">
    <property type="entry name" value="HAD superfamily/HAD-like"/>
    <property type="match status" value="1"/>
</dbReference>
<evidence type="ECO:0000313" key="15">
    <source>
        <dbReference type="EMBL" id="MFC0208789.1"/>
    </source>
</evidence>
<dbReference type="EC" id="7.2.2.12" evidence="10"/>
<dbReference type="RefSeq" id="WP_261522106.1">
    <property type="nucleotide sequence ID" value="NZ_JAODNW010000022.1"/>
</dbReference>
<dbReference type="InterPro" id="IPR001757">
    <property type="entry name" value="P_typ_ATPase"/>
</dbReference>
<dbReference type="NCBIfam" id="TIGR01512">
    <property type="entry name" value="ATPase-IB2_Cd"/>
    <property type="match status" value="1"/>
</dbReference>
<dbReference type="SFLD" id="SFLDS00003">
    <property type="entry name" value="Haloacid_Dehalogenase"/>
    <property type="match status" value="1"/>
</dbReference>
<feature type="transmembrane region" description="Helical" evidence="12">
    <location>
        <begin position="601"/>
        <end position="620"/>
    </location>
</feature>
<dbReference type="CDD" id="cd00371">
    <property type="entry name" value="HMA"/>
    <property type="match status" value="1"/>
</dbReference>
<dbReference type="SUPFAM" id="SSF81653">
    <property type="entry name" value="Calcium ATPase, transduction domain A"/>
    <property type="match status" value="1"/>
</dbReference>
<evidence type="ECO:0000256" key="13">
    <source>
        <dbReference type="SAM" id="MobiDB-lite"/>
    </source>
</evidence>
<evidence type="ECO:0000256" key="9">
    <source>
        <dbReference type="ARBA" id="ARBA00023136"/>
    </source>
</evidence>
<evidence type="ECO:0000259" key="14">
    <source>
        <dbReference type="PROSITE" id="PS50846"/>
    </source>
</evidence>
<evidence type="ECO:0000256" key="5">
    <source>
        <dbReference type="ARBA" id="ARBA00022741"/>
    </source>
</evidence>
<dbReference type="Gene3D" id="3.40.1110.10">
    <property type="entry name" value="Calcium-transporting ATPase, cytoplasmic domain N"/>
    <property type="match status" value="1"/>
</dbReference>
<feature type="transmembrane region" description="Helical" evidence="12">
    <location>
        <begin position="359"/>
        <end position="378"/>
    </location>
</feature>
<comment type="subcellular location">
    <subcellularLocation>
        <location evidence="12">Cell membrane</location>
    </subcellularLocation>
    <subcellularLocation>
        <location evidence="1">Membrane</location>
        <topology evidence="1">Multi-pass membrane protein</topology>
    </subcellularLocation>
</comment>
<keyword evidence="5 12" id="KW-0547">Nucleotide-binding</keyword>
<dbReference type="PRINTS" id="PR00119">
    <property type="entry name" value="CATATPASE"/>
</dbReference>
<dbReference type="SUPFAM" id="SSF81665">
    <property type="entry name" value="Calcium ATPase, transmembrane domain M"/>
    <property type="match status" value="1"/>
</dbReference>
<dbReference type="EMBL" id="JBHLXD010000014">
    <property type="protein sequence ID" value="MFC0208789.1"/>
    <property type="molecule type" value="Genomic_DNA"/>
</dbReference>
<dbReference type="InterPro" id="IPR018303">
    <property type="entry name" value="ATPase_P-typ_P_site"/>
</dbReference>
<dbReference type="NCBIfam" id="TIGR01525">
    <property type="entry name" value="ATPase-IB_hvy"/>
    <property type="match status" value="1"/>
</dbReference>
<keyword evidence="4 12" id="KW-0479">Metal-binding</keyword>
<dbReference type="SUPFAM" id="SSF56784">
    <property type="entry name" value="HAD-like"/>
    <property type="match status" value="1"/>
</dbReference>
<dbReference type="InterPro" id="IPR023214">
    <property type="entry name" value="HAD_sf"/>
</dbReference>
<dbReference type="PANTHER" id="PTHR48085:SF5">
    <property type="entry name" value="CADMIUM_ZINC-TRANSPORTING ATPASE HMA4-RELATED"/>
    <property type="match status" value="1"/>
</dbReference>
<evidence type="ECO:0000256" key="11">
    <source>
        <dbReference type="ARBA" id="ARBA00047308"/>
    </source>
</evidence>
<dbReference type="PANTHER" id="PTHR48085">
    <property type="entry name" value="CADMIUM/ZINC-TRANSPORTING ATPASE HMA2-RELATED"/>
    <property type="match status" value="1"/>
</dbReference>
<organism evidence="15 16">
    <name type="scientific">Chelativorans intermedius</name>
    <dbReference type="NCBI Taxonomy" id="515947"/>
    <lineage>
        <taxon>Bacteria</taxon>
        <taxon>Pseudomonadati</taxon>
        <taxon>Pseudomonadota</taxon>
        <taxon>Alphaproteobacteria</taxon>
        <taxon>Hyphomicrobiales</taxon>
        <taxon>Phyllobacteriaceae</taxon>
        <taxon>Chelativorans</taxon>
    </lineage>
</organism>
<dbReference type="SFLD" id="SFLDF00027">
    <property type="entry name" value="p-type_atpase"/>
    <property type="match status" value="1"/>
</dbReference>
<evidence type="ECO:0000256" key="4">
    <source>
        <dbReference type="ARBA" id="ARBA00022723"/>
    </source>
</evidence>
<feature type="transmembrane region" description="Helical" evidence="12">
    <location>
        <begin position="943"/>
        <end position="962"/>
    </location>
</feature>
<dbReference type="InterPro" id="IPR023299">
    <property type="entry name" value="ATPase_P-typ_cyto_dom_N"/>
</dbReference>
<feature type="transmembrane region" description="Helical" evidence="12">
    <location>
        <begin position="453"/>
        <end position="469"/>
    </location>
</feature>
<dbReference type="InterPro" id="IPR008250">
    <property type="entry name" value="ATPase_P-typ_transduc_dom_A_sf"/>
</dbReference>
<dbReference type="InterPro" id="IPR044492">
    <property type="entry name" value="P_typ_ATPase_HD_dom"/>
</dbReference>
<comment type="caution">
    <text evidence="15">The sequence shown here is derived from an EMBL/GenBank/DDBJ whole genome shotgun (WGS) entry which is preliminary data.</text>
</comment>
<dbReference type="SFLD" id="SFLDG00002">
    <property type="entry name" value="C1.7:_P-type_atpase_like"/>
    <property type="match status" value="1"/>
</dbReference>
<feature type="transmembrane region" description="Helical" evidence="12">
    <location>
        <begin position="632"/>
        <end position="657"/>
    </location>
</feature>
<dbReference type="PROSITE" id="PS00154">
    <property type="entry name" value="ATPASE_E1_E2"/>
    <property type="match status" value="1"/>
</dbReference>
<evidence type="ECO:0000313" key="16">
    <source>
        <dbReference type="Proteomes" id="UP001589755"/>
    </source>
</evidence>